<evidence type="ECO:0000313" key="1">
    <source>
        <dbReference type="EMBL" id="GAF76927.1"/>
    </source>
</evidence>
<dbReference type="AlphaFoldDB" id="X0SM15"/>
<sequence>MAEIIRYVDPDASGGGTGVDWTNAYTSLSAWEASEQTNLVSDGNWMHVYCRSSSGTADTAQVEIDGWTTKGEFR</sequence>
<gene>
    <name evidence="1" type="ORF">S01H1_03349</name>
</gene>
<reference evidence="1" key="1">
    <citation type="journal article" date="2014" name="Front. Microbiol.">
        <title>High frequency of phylogenetically diverse reductive dehalogenase-homologous genes in deep subseafloor sedimentary metagenomes.</title>
        <authorList>
            <person name="Kawai M."/>
            <person name="Futagami T."/>
            <person name="Toyoda A."/>
            <person name="Takaki Y."/>
            <person name="Nishi S."/>
            <person name="Hori S."/>
            <person name="Arai W."/>
            <person name="Tsubouchi T."/>
            <person name="Morono Y."/>
            <person name="Uchiyama I."/>
            <person name="Ito T."/>
            <person name="Fujiyama A."/>
            <person name="Inagaki F."/>
            <person name="Takami H."/>
        </authorList>
    </citation>
    <scope>NUCLEOTIDE SEQUENCE</scope>
    <source>
        <strain evidence="1">Expedition CK06-06</strain>
    </source>
</reference>
<name>X0SM15_9ZZZZ</name>
<dbReference type="EMBL" id="BARS01001836">
    <property type="protein sequence ID" value="GAF76927.1"/>
    <property type="molecule type" value="Genomic_DNA"/>
</dbReference>
<feature type="non-terminal residue" evidence="1">
    <location>
        <position position="74"/>
    </location>
</feature>
<accession>X0SM15</accession>
<organism evidence="1">
    <name type="scientific">marine sediment metagenome</name>
    <dbReference type="NCBI Taxonomy" id="412755"/>
    <lineage>
        <taxon>unclassified sequences</taxon>
        <taxon>metagenomes</taxon>
        <taxon>ecological metagenomes</taxon>
    </lineage>
</organism>
<protein>
    <submittedName>
        <fullName evidence="1">Uncharacterized protein</fullName>
    </submittedName>
</protein>
<proteinExistence type="predicted"/>
<comment type="caution">
    <text evidence="1">The sequence shown here is derived from an EMBL/GenBank/DDBJ whole genome shotgun (WGS) entry which is preliminary data.</text>
</comment>